<dbReference type="OrthoDB" id="20508at10239"/>
<keyword evidence="2" id="KW-1185">Reference proteome</keyword>
<dbReference type="Proteomes" id="UP000114278">
    <property type="component" value="Segment"/>
</dbReference>
<dbReference type="EMBL" id="HF920637">
    <property type="protein sequence ID" value="CCV02381.1"/>
    <property type="molecule type" value="Genomic_DNA"/>
</dbReference>
<dbReference type="GeneID" id="19738593"/>
<dbReference type="KEGG" id="vg:19738593"/>
<evidence type="ECO:0000313" key="2">
    <source>
        <dbReference type="Proteomes" id="UP000114278"/>
    </source>
</evidence>
<sequence>MSGGLTSLESAIRTCKVNTGNADRIQSDRFLGFPDKKTCPPFLGTDLTGRAVCPDSFMTKSAGCNTPEDRIYIENTVSRPHYYEYINLSPRGMLDDETIEGFGFGQQESSFIREGYEGNGKMVTYGGGACNSGGCGVGYGVPKSWTYGRQEVAAAEADPSFDDLPGDLRFNATQAGPFNNMPLWAFSVVPREYGMPYSQLYGQNAEDQRLKQALWARAEIMGQDPIVPGPSRYGYRMMGDY</sequence>
<protein>
    <submittedName>
        <fullName evidence="1">Uncharacterized protein</fullName>
    </submittedName>
</protein>
<organism evidence="1 2">
    <name type="scientific">Armadillidium vulgare iridescent virus</name>
    <dbReference type="NCBI Taxonomy" id="72201"/>
    <lineage>
        <taxon>Viruses</taxon>
        <taxon>Varidnaviria</taxon>
        <taxon>Bamfordvirae</taxon>
        <taxon>Nucleocytoviricota</taxon>
        <taxon>Megaviricetes</taxon>
        <taxon>Pimascovirales</taxon>
        <taxon>Pimascovirales incertae sedis</taxon>
        <taxon>Iridoviridae</taxon>
        <taxon>Betairidovirinae</taxon>
        <taxon>Iridovirus</taxon>
        <taxon>Iridovirus armadillidium1</taxon>
        <taxon>Invertebrate iridescent virus 31</taxon>
    </lineage>
</organism>
<reference evidence="1 2" key="1">
    <citation type="journal article" date="2014" name="J. Gen. Virol.">
        <title>Genome sequence of a crustacean iridovirus, IIV31, isolated from the pill bug, Armadillidium vulgare.</title>
        <authorList>
            <person name="Piegu B."/>
            <person name="Guizard S."/>
            <person name="Yeping T."/>
            <person name="Cruaud C."/>
            <person name="Asgari S."/>
            <person name="Bideshi D.K."/>
            <person name="Federici B.A."/>
            <person name="Bigot Y."/>
        </authorList>
    </citation>
    <scope>NUCLEOTIDE SEQUENCE [LARGE SCALE GENOMIC DNA]</scope>
</reference>
<proteinExistence type="predicted"/>
<evidence type="ECO:0000313" key="1">
    <source>
        <dbReference type="EMBL" id="CCV02381.1"/>
    </source>
</evidence>
<accession>A0A068QK99</accession>
<dbReference type="RefSeq" id="YP_009046623.1">
    <property type="nucleotide sequence ID" value="NC_024451.1"/>
</dbReference>
<name>A0A068QK99_9VIRU</name>
<gene>
    <name evidence="1" type="primary">009L</name>
    <name evidence="1" type="ORF">IIV31_009L</name>
</gene>